<reference evidence="1" key="1">
    <citation type="journal article" date="2014" name="Genome Biol. Evol.">
        <title>Comparative genomic analysis of malaria mosquito vector-associated novel pathogen Elizabethkingia anophelis.</title>
        <authorList>
            <person name="Teo J."/>
            <person name="Tan S.Y."/>
            <person name="Liu Y."/>
            <person name="Tay M."/>
            <person name="Ding Y."/>
            <person name="Li Y."/>
            <person name="Kjelleberg S."/>
            <person name="Givskov M."/>
            <person name="Lin R.T."/>
            <person name="Yang L."/>
        </authorList>
    </citation>
    <scope>NUCLEOTIDE SEQUENCE</scope>
</reference>
<protein>
    <submittedName>
        <fullName evidence="1">Uncharacterized protein</fullName>
    </submittedName>
</protein>
<proteinExistence type="predicted"/>
<dbReference type="RefSeq" id="WP_078406546.1">
    <property type="nucleotide sequence ID" value="NZ_CP016372.1"/>
</dbReference>
<dbReference type="EMBL" id="BK010624">
    <property type="protein sequence ID" value="DAC76447.1"/>
    <property type="molecule type" value="Genomic_DNA"/>
</dbReference>
<dbReference type="AlphaFoldDB" id="A0A455ZHW2"/>
<gene>
    <name evidence="1" type="primary">ICEEaIII(15)_JM-87_53621_53833</name>
</gene>
<reference evidence="1" key="6">
    <citation type="journal article" date="2017" name="Nat. Commun.">
        <title>Evolutionary dynamics and genomic features of the Elizabethkingia anophelis 2015 to 2016 Wisconsin outbreak strain.</title>
        <authorList>
            <person name="Perrin A."/>
            <person name="Larsonneur E."/>
            <person name="Nicholson A.C."/>
            <person name="Edwards D.J."/>
            <person name="Gundlach K.M."/>
            <person name="Whitney A.M."/>
            <person name="Gulvik C.A."/>
            <person name="Bell M.E."/>
            <person name="Rendueles O."/>
            <person name="Cury J."/>
            <person name="Hugon P."/>
            <person name="Clermont D."/>
            <person name="Enouf V."/>
            <person name="Loparev V."/>
            <person name="Juieng P."/>
            <person name="Monson T."/>
            <person name="Warshauer D."/>
            <person name="Elbadawi L.I."/>
            <person name="Walters M.S."/>
            <person name="Crist M.B."/>
            <person name="Noble-Wang J."/>
            <person name="Borlaug G."/>
            <person name="Rocha E.P.C."/>
            <person name="Criscuolo A."/>
            <person name="Touchon M."/>
            <person name="Davis J.P."/>
            <person name="Holt K.E."/>
            <person name="McQuiston J.R."/>
            <person name="Brisse S."/>
        </authorList>
    </citation>
    <scope>NUCLEOTIDE SEQUENCE</scope>
</reference>
<name>A0A455ZHW2_9FLAO</name>
<reference evidence="1" key="7">
    <citation type="journal article" date="2017" name="Sci. Rep.">
        <title>Genomic features, phylogenetic relationships, and comparative genomics of Elizabethkingia anophelis strain EM361-97 isolated in Taiwan.</title>
        <authorList>
            <person name="Lin J.N."/>
            <person name="Lai C.H."/>
            <person name="Yang C.H."/>
            <person name="Huang Y.H."/>
            <person name="Lin H.H."/>
        </authorList>
    </citation>
    <scope>NUCLEOTIDE SEQUENCE</scope>
</reference>
<organism evidence="1">
    <name type="scientific">Elizabethkingia anophelis</name>
    <dbReference type="NCBI Taxonomy" id="1117645"/>
    <lineage>
        <taxon>Bacteria</taxon>
        <taxon>Pseudomonadati</taxon>
        <taxon>Bacteroidota</taxon>
        <taxon>Flavobacteriia</taxon>
        <taxon>Flavobacteriales</taxon>
        <taxon>Weeksellaceae</taxon>
        <taxon>Elizabethkingia</taxon>
    </lineage>
</organism>
<sequence>MEKLLIIPENKRQLDLLKSLLKEMKIKFVPTSVEDDTKMSKEEYYSKLDNAKKGKKTLITPELRKQLFES</sequence>
<reference evidence="1" key="8">
    <citation type="journal article" date="2018" name="J. ISSAAS">
        <title>In Silico Identification of Three Types of Integrative and Conjugative Elements (ICEs) in Elizabethkingia anophelis Strains Isolated from Around the World.</title>
        <authorList>
            <person name="Xu J."/>
            <person name="Pei D."/>
            <person name="Nicholson A."/>
            <person name="Lan Y."/>
            <person name="Xia Q."/>
        </authorList>
    </citation>
    <scope>NUCLEOTIDE SEQUENCE</scope>
</reference>
<reference evidence="1" key="4">
    <citation type="journal article" date="2016" name="Sci. Rep.">
        <title>Genomic epidemiology and global diversity of the emerging bacterial pathogen Elizabethkingia anophelis.</title>
        <authorList>
            <person name="Breurec S."/>
            <person name="Criscuolo A."/>
            <person name="Diancourt L."/>
            <person name="Rendueles O."/>
            <person name="Vandenbogaert M."/>
            <person name="Passet V."/>
            <person name="Caro V."/>
            <person name="Rocha E.P."/>
            <person name="Touchon M."/>
            <person name="Brisse S."/>
        </authorList>
    </citation>
    <scope>NUCLEOTIDE SEQUENCE</scope>
</reference>
<dbReference type="KEGG" id="een:BBD30_01690"/>
<accession>A0A455ZHW2</accession>
<reference evidence="1" key="5">
    <citation type="journal article" date="2017" name="Genome Announc.">
        <title>Complete Circularized Genome Sequences of Four Strains of Elizabethkingia anophelis, Including Two Novel Strains Isolated from Wild-Caught Anopheles sinensis.</title>
        <authorList>
            <person name="Pei D."/>
            <person name="Nicholson A.C."/>
            <person name="Jiang J."/>
            <person name="Chen H."/>
            <person name="Whitney A.M."/>
            <person name="Villarma A."/>
            <person name="Bell M."/>
            <person name="Humrighouse B."/>
            <person name="Rowe L.A."/>
            <person name="Sheth M."/>
            <person name="Batra D."/>
            <person name="Juieng P."/>
            <person name="Loparev V.N."/>
            <person name="McQuiston J.R."/>
            <person name="Lan Y."/>
            <person name="Ma Y."/>
            <person name="Xu J."/>
        </authorList>
    </citation>
    <scope>NUCLEOTIDE SEQUENCE</scope>
</reference>
<reference evidence="1" key="2">
    <citation type="journal article" date="2014" name="PLoS ONE">
        <title>Insights from the genome annotation of Elizabethkingia anophelis from the malaria vector Anopheles gambiae.</title>
        <authorList>
            <person name="Kukutla P."/>
            <person name="Lindberg B.G."/>
            <person name="Pei D."/>
            <person name="Rayl M."/>
            <person name="Yu W."/>
            <person name="Steritz M."/>
            <person name="Faye I."/>
            <person name="Xu J."/>
        </authorList>
    </citation>
    <scope>NUCLEOTIDE SEQUENCE</scope>
</reference>
<reference evidence="1" key="3">
    <citation type="journal article" date="2016" name="Genome Announc.">
        <title>Complete Genome Sequences of Four Strains from the 2015-2016 Elizabethkingia anophelis Outbreak.</title>
        <authorList>
            <person name="Nicholson A.C."/>
            <person name="Whitney A.M."/>
            <person name="Emery B.D."/>
            <person name="Bell M.E."/>
            <person name="Gartin J.T."/>
            <person name="Humrighouse B.W."/>
            <person name="Loparev V.N."/>
            <person name="Batra D."/>
            <person name="Sheth M."/>
            <person name="Rowe L.A."/>
            <person name="Juieng P."/>
            <person name="Knipe K."/>
            <person name="Gulvik C."/>
            <person name="McQuiston J.R."/>
        </authorList>
    </citation>
    <scope>NUCLEOTIDE SEQUENCE</scope>
</reference>
<evidence type="ECO:0000313" key="1">
    <source>
        <dbReference type="EMBL" id="DAC76447.1"/>
    </source>
</evidence>